<evidence type="ECO:0000256" key="1">
    <source>
        <dbReference type="ARBA" id="ARBA00022448"/>
    </source>
</evidence>
<proteinExistence type="predicted"/>
<dbReference type="AlphaFoldDB" id="A0A166M7W0"/>
<dbReference type="SUPFAM" id="SSF90123">
    <property type="entry name" value="ABC transporter transmembrane region"/>
    <property type="match status" value="1"/>
</dbReference>
<comment type="caution">
    <text evidence="9">The sequence shown here is derived from an EMBL/GenBank/DDBJ whole genome shotgun (WGS) entry which is preliminary data.</text>
</comment>
<feature type="region of interest" description="Disordered" evidence="7">
    <location>
        <begin position="83"/>
        <end position="102"/>
    </location>
</feature>
<feature type="non-terminal residue" evidence="9">
    <location>
        <position position="1"/>
    </location>
</feature>
<dbReference type="Pfam" id="PF00005">
    <property type="entry name" value="ABC_tran"/>
    <property type="match status" value="1"/>
</dbReference>
<dbReference type="GO" id="GO:0016020">
    <property type="term" value="C:membrane"/>
    <property type="evidence" value="ECO:0007669"/>
    <property type="project" value="InterPro"/>
</dbReference>
<dbReference type="InterPro" id="IPR017871">
    <property type="entry name" value="ABC_transporter-like_CS"/>
</dbReference>
<dbReference type="PROSITE" id="PS50893">
    <property type="entry name" value="ABC_TRANSPORTER_2"/>
    <property type="match status" value="1"/>
</dbReference>
<dbReference type="PANTHER" id="PTHR24223">
    <property type="entry name" value="ATP-BINDING CASSETTE SUB-FAMILY C"/>
    <property type="match status" value="1"/>
</dbReference>
<reference evidence="9 10" key="1">
    <citation type="submission" date="2015-06" db="EMBL/GenBank/DDBJ databases">
        <title>Survival trade-offs in plant roots during colonization by closely related pathogenic and mutualistic fungi.</title>
        <authorList>
            <person name="Hacquard S."/>
            <person name="Kracher B."/>
            <person name="Hiruma K."/>
            <person name="Weinman A."/>
            <person name="Muench P."/>
            <person name="Garrido Oter R."/>
            <person name="Ver Loren van Themaat E."/>
            <person name="Dallerey J.-F."/>
            <person name="Damm U."/>
            <person name="Henrissat B."/>
            <person name="Lespinet O."/>
            <person name="Thon M."/>
            <person name="Kemen E."/>
            <person name="McHardy A.C."/>
            <person name="Schulze-Lefert P."/>
            <person name="O'Connell R.J."/>
        </authorList>
    </citation>
    <scope>NUCLEOTIDE SEQUENCE [LARGE SCALE GENOMIC DNA]</scope>
    <source>
        <strain evidence="9 10">0861</strain>
    </source>
</reference>
<name>A0A166M7W0_9PEZI</name>
<dbReference type="Proteomes" id="UP000076552">
    <property type="component" value="Unassembled WGS sequence"/>
</dbReference>
<evidence type="ECO:0000256" key="5">
    <source>
        <dbReference type="ARBA" id="ARBA00022989"/>
    </source>
</evidence>
<dbReference type="Gene3D" id="3.40.50.300">
    <property type="entry name" value="P-loop containing nucleotide triphosphate hydrolases"/>
    <property type="match status" value="1"/>
</dbReference>
<protein>
    <submittedName>
        <fullName evidence="9">Multidrug-resistance like protein isoform H</fullName>
    </submittedName>
</protein>
<evidence type="ECO:0000256" key="4">
    <source>
        <dbReference type="ARBA" id="ARBA00022840"/>
    </source>
</evidence>
<accession>A0A166M7W0</accession>
<dbReference type="EMBL" id="LFIV01000289">
    <property type="protein sequence ID" value="KZL64391.1"/>
    <property type="molecule type" value="Genomic_DNA"/>
</dbReference>
<evidence type="ECO:0000313" key="9">
    <source>
        <dbReference type="EMBL" id="KZL64391.1"/>
    </source>
</evidence>
<evidence type="ECO:0000256" key="6">
    <source>
        <dbReference type="ARBA" id="ARBA00023136"/>
    </source>
</evidence>
<keyword evidence="10" id="KW-1185">Reference proteome</keyword>
<dbReference type="FunFam" id="3.40.50.300:FF:000630">
    <property type="entry name" value="ATP-binding cassette (ABC) transporter, putative"/>
    <property type="match status" value="1"/>
</dbReference>
<evidence type="ECO:0000256" key="2">
    <source>
        <dbReference type="ARBA" id="ARBA00022692"/>
    </source>
</evidence>
<dbReference type="STRING" id="708197.A0A166M7W0"/>
<keyword evidence="4" id="KW-0067">ATP-binding</keyword>
<evidence type="ECO:0000313" key="10">
    <source>
        <dbReference type="Proteomes" id="UP000076552"/>
    </source>
</evidence>
<dbReference type="InterPro" id="IPR003439">
    <property type="entry name" value="ABC_transporter-like_ATP-bd"/>
</dbReference>
<evidence type="ECO:0000256" key="7">
    <source>
        <dbReference type="SAM" id="MobiDB-lite"/>
    </source>
</evidence>
<dbReference type="InterPro" id="IPR036640">
    <property type="entry name" value="ABC1_TM_sf"/>
</dbReference>
<evidence type="ECO:0000259" key="8">
    <source>
        <dbReference type="PROSITE" id="PS50893"/>
    </source>
</evidence>
<dbReference type="InterPro" id="IPR027417">
    <property type="entry name" value="P-loop_NTPase"/>
</dbReference>
<keyword evidence="6" id="KW-0472">Membrane</keyword>
<organism evidence="9 10">
    <name type="scientific">Colletotrichum tofieldiae</name>
    <dbReference type="NCBI Taxonomy" id="708197"/>
    <lineage>
        <taxon>Eukaryota</taxon>
        <taxon>Fungi</taxon>
        <taxon>Dikarya</taxon>
        <taxon>Ascomycota</taxon>
        <taxon>Pezizomycotina</taxon>
        <taxon>Sordariomycetes</taxon>
        <taxon>Hypocreomycetidae</taxon>
        <taxon>Glomerellales</taxon>
        <taxon>Glomerellaceae</taxon>
        <taxon>Colletotrichum</taxon>
        <taxon>Colletotrichum spaethianum species complex</taxon>
    </lineage>
</organism>
<gene>
    <name evidence="9" type="ORF">CT0861_11623</name>
</gene>
<dbReference type="Gene3D" id="1.20.1560.10">
    <property type="entry name" value="ABC transporter type 1, transmembrane domain"/>
    <property type="match status" value="1"/>
</dbReference>
<keyword evidence="2" id="KW-0812">Transmembrane</keyword>
<dbReference type="GO" id="GO:0016887">
    <property type="term" value="F:ATP hydrolysis activity"/>
    <property type="evidence" value="ECO:0007669"/>
    <property type="project" value="InterPro"/>
</dbReference>
<dbReference type="GO" id="GO:0042626">
    <property type="term" value="F:ATPase-coupled transmembrane transporter activity"/>
    <property type="evidence" value="ECO:0007669"/>
    <property type="project" value="TreeGrafter"/>
</dbReference>
<keyword evidence="3" id="KW-0547">Nucleotide-binding</keyword>
<dbReference type="SUPFAM" id="SSF52540">
    <property type="entry name" value="P-loop containing nucleoside triphosphate hydrolases"/>
    <property type="match status" value="1"/>
</dbReference>
<dbReference type="InterPro" id="IPR003593">
    <property type="entry name" value="AAA+_ATPase"/>
</dbReference>
<feature type="domain" description="ABC transporter" evidence="8">
    <location>
        <begin position="113"/>
        <end position="354"/>
    </location>
</feature>
<sequence length="370" mass="39787">LWPLSCIDLWLGVRLEVLSVVLQVAALGLLLAGSAEPGVLGFVMTYVFQVTGTLSNIAKISAQFEADAVSVARIAEYSSAVDGEEDGFPAGRDGSTPYSDSDPAPAWPQFGRVEFQGVSARYRPGLPDSLQSVSFNVNPGEKVAVVGRTGAGKSSTVMCLLRLMHQTAGKIFIDGVDIADVTKVRLRRSLALMPQTQIVFSGSIRQNLDPLGLHHDEEIRNVLGVCGGPAIIDKLSGIKDSAETSLLDTIVGPNINLSKGELQLLLLSRAVLQKSRILILDEATSGMDAEAEARCHDIICENLRDTTTLAILHRLDLTLHYDKVLVLERGRVVAFDTPAVLLAQGRGLYFSMVQEDANLMARAKHLFGLG</sequence>
<keyword evidence="1" id="KW-0813">Transport</keyword>
<evidence type="ECO:0000256" key="3">
    <source>
        <dbReference type="ARBA" id="ARBA00022741"/>
    </source>
</evidence>
<dbReference type="PROSITE" id="PS00211">
    <property type="entry name" value="ABC_TRANSPORTER_1"/>
    <property type="match status" value="1"/>
</dbReference>
<keyword evidence="5" id="KW-1133">Transmembrane helix</keyword>
<dbReference type="GO" id="GO:0005524">
    <property type="term" value="F:ATP binding"/>
    <property type="evidence" value="ECO:0007669"/>
    <property type="project" value="UniProtKB-KW"/>
</dbReference>
<dbReference type="SMART" id="SM00382">
    <property type="entry name" value="AAA"/>
    <property type="match status" value="1"/>
</dbReference>
<dbReference type="InterPro" id="IPR050173">
    <property type="entry name" value="ABC_transporter_C-like"/>
</dbReference>